<name>A0AC61S9M8_9EURY</name>
<dbReference type="Proteomes" id="UP000315423">
    <property type="component" value="Unassembled WGS sequence"/>
</dbReference>
<reference evidence="1" key="1">
    <citation type="submission" date="2018-09" db="EMBL/GenBank/DDBJ databases">
        <title>A genomic encyclopedia of anaerobic methanotrophic archaea.</title>
        <authorList>
            <person name="Skennerton C.T."/>
            <person name="Chadwick G.L."/>
            <person name="Laso-Perez R."/>
            <person name="Leu A.O."/>
            <person name="Speth D.R."/>
            <person name="Yu H."/>
            <person name="Morgan-Lang C."/>
            <person name="Hatzenpichler R."/>
            <person name="Goudeau D."/>
            <person name="Malmstrom R."/>
            <person name="Woyke T."/>
            <person name="Hallam S."/>
            <person name="Tyson G.W."/>
            <person name="Wegener G."/>
            <person name="Boetius A."/>
            <person name="Orphan V.J."/>
        </authorList>
    </citation>
    <scope>NUCLEOTIDE SEQUENCE</scope>
    <source>
        <strain evidence="1">CONS3730D10UFb2</strain>
    </source>
</reference>
<keyword evidence="1" id="KW-0540">Nuclease</keyword>
<proteinExistence type="predicted"/>
<evidence type="ECO:0000313" key="1">
    <source>
        <dbReference type="EMBL" id="TKY91388.1"/>
    </source>
</evidence>
<gene>
    <name evidence="1" type="primary">cas1</name>
    <name evidence="1" type="ORF">C5S46_06085</name>
</gene>
<keyword evidence="1" id="KW-0378">Hydrolase</keyword>
<organism evidence="1 2">
    <name type="scientific">Candidatus Methanomarinus sp</name>
    <dbReference type="NCBI Taxonomy" id="3386244"/>
    <lineage>
        <taxon>Archaea</taxon>
        <taxon>Methanobacteriati</taxon>
        <taxon>Methanobacteriota</taxon>
        <taxon>Stenosarchaea group</taxon>
        <taxon>Methanomicrobia</taxon>
        <taxon>Methanosarcinales</taxon>
        <taxon>ANME-2 cluster</taxon>
        <taxon>Candidatus Methanocomedenaceae</taxon>
        <taxon>Candidatus Methanomarinus</taxon>
    </lineage>
</organism>
<comment type="caution">
    <text evidence="1">The sequence shown here is derived from an EMBL/GenBank/DDBJ whole genome shotgun (WGS) entry which is preliminary data.</text>
</comment>
<keyword evidence="1" id="KW-0255">Endonuclease</keyword>
<accession>A0AC61S9M8</accession>
<protein>
    <submittedName>
        <fullName evidence="1">CRISPR-associated endonuclease Cas1</fullName>
    </submittedName>
</protein>
<dbReference type="EMBL" id="QYBA01000204">
    <property type="protein sequence ID" value="TKY91388.1"/>
    <property type="molecule type" value="Genomic_DNA"/>
</dbReference>
<evidence type="ECO:0000313" key="2">
    <source>
        <dbReference type="Proteomes" id="UP000315423"/>
    </source>
</evidence>
<sequence length="329" mass="38424">MSILYLLEQGSKLRKTSKRLVVEKNRTTLFEVPAFEIDQILIFGNVQISTQAINFLLESSIEVSFLSMNGRLRGKLSPVQSKNIFLRLAQYDRFKDEEFKLMIAKNIIGAKLKNQRTLLLRYQRNHPDIDFTSRISMISQSLLRVPYEESIPSIMGQEGTSTRAYYHCYSMMLSDDFSFTRRTRHPPLDPVNALLSLGYVLITNEMAALVESVGFDPFIGFVHGLRYGRQSLPLDMIEVFRYPVIDTLVQSIINKGVIREVDFRKESDGAVLLNEESMKKYFKQYEDRMEKNFKHKGSYTCYRQVFRDEIDILRKSVLNREEYDPFLVR</sequence>